<evidence type="ECO:0000256" key="1">
    <source>
        <dbReference type="SAM" id="SignalP"/>
    </source>
</evidence>
<keyword evidence="1" id="KW-0732">Signal</keyword>
<feature type="chain" id="PRO_5034921390" evidence="1">
    <location>
        <begin position="21"/>
        <end position="136"/>
    </location>
</feature>
<name>A0A8H5FKM2_9AGAR</name>
<dbReference type="EMBL" id="JAACJK010000005">
    <property type="protein sequence ID" value="KAF5340077.1"/>
    <property type="molecule type" value="Genomic_DNA"/>
</dbReference>
<gene>
    <name evidence="2" type="ORF">D9611_012346</name>
</gene>
<evidence type="ECO:0000313" key="2">
    <source>
        <dbReference type="EMBL" id="KAF5340077.1"/>
    </source>
</evidence>
<dbReference type="AlphaFoldDB" id="A0A8H5FKM2"/>
<protein>
    <submittedName>
        <fullName evidence="2">Uncharacterized protein</fullName>
    </submittedName>
</protein>
<sequence>MRFPLLPILTIVPLLNLAQASKFDSPLGAREYIAGLTTREFHDAADLQLRADILADLSTRDLINELSDRLERRVKGATQGKGVGSEPAIRYECRYCKLKVGNVLKLDEQEKEKVRNTPCRRDHKTELVIHDFIRQK</sequence>
<dbReference type="OrthoDB" id="3107157at2759"/>
<feature type="signal peptide" evidence="1">
    <location>
        <begin position="1"/>
        <end position="20"/>
    </location>
</feature>
<keyword evidence="3" id="KW-1185">Reference proteome</keyword>
<accession>A0A8H5FKM2</accession>
<proteinExistence type="predicted"/>
<evidence type="ECO:0000313" key="3">
    <source>
        <dbReference type="Proteomes" id="UP000541558"/>
    </source>
</evidence>
<reference evidence="2 3" key="1">
    <citation type="journal article" date="2020" name="ISME J.">
        <title>Uncovering the hidden diversity of litter-decomposition mechanisms in mushroom-forming fungi.</title>
        <authorList>
            <person name="Floudas D."/>
            <person name="Bentzer J."/>
            <person name="Ahren D."/>
            <person name="Johansson T."/>
            <person name="Persson P."/>
            <person name="Tunlid A."/>
        </authorList>
    </citation>
    <scope>NUCLEOTIDE SEQUENCE [LARGE SCALE GENOMIC DNA]</scope>
    <source>
        <strain evidence="2 3">CBS 175.51</strain>
    </source>
</reference>
<comment type="caution">
    <text evidence="2">The sequence shown here is derived from an EMBL/GenBank/DDBJ whole genome shotgun (WGS) entry which is preliminary data.</text>
</comment>
<organism evidence="2 3">
    <name type="scientific">Ephemerocybe angulata</name>
    <dbReference type="NCBI Taxonomy" id="980116"/>
    <lineage>
        <taxon>Eukaryota</taxon>
        <taxon>Fungi</taxon>
        <taxon>Dikarya</taxon>
        <taxon>Basidiomycota</taxon>
        <taxon>Agaricomycotina</taxon>
        <taxon>Agaricomycetes</taxon>
        <taxon>Agaricomycetidae</taxon>
        <taxon>Agaricales</taxon>
        <taxon>Agaricineae</taxon>
        <taxon>Psathyrellaceae</taxon>
        <taxon>Ephemerocybe</taxon>
    </lineage>
</organism>
<dbReference type="Proteomes" id="UP000541558">
    <property type="component" value="Unassembled WGS sequence"/>
</dbReference>